<gene>
    <name evidence="2" type="ORF">HPP92_001690</name>
</gene>
<feature type="region of interest" description="Disordered" evidence="1">
    <location>
        <begin position="28"/>
        <end position="48"/>
    </location>
</feature>
<dbReference type="EMBL" id="JADCNL010000001">
    <property type="protein sequence ID" value="KAG0496999.1"/>
    <property type="molecule type" value="Genomic_DNA"/>
</dbReference>
<dbReference type="OrthoDB" id="2143914at2759"/>
<keyword evidence="3" id="KW-1185">Reference proteome</keyword>
<evidence type="ECO:0000256" key="1">
    <source>
        <dbReference type="SAM" id="MobiDB-lite"/>
    </source>
</evidence>
<name>A0A835RS42_VANPL</name>
<dbReference type="AlphaFoldDB" id="A0A835RS42"/>
<sequence length="187" mass="21086">MSKFGLLARNVLKCRFSGIYPPRQISVRSFSSDGNQQEPSVVGEEQEPAADPFLESSEGMSQAEPRMLRFPSQSSFESALRQTIRKGRLYRLDKIGSGQWDITESHDGRTILLQGIARNAFREDIERFLCGCNYDPSSFRYVSRPGTQDSVKAVAFRVATGLEATNFQIRRNRSICQNSPVTVRVLQ</sequence>
<dbReference type="PANTHER" id="PTHR48167">
    <property type="entry name" value="EXPRESSED PROTEIN"/>
    <property type="match status" value="1"/>
</dbReference>
<reference evidence="2 3" key="1">
    <citation type="journal article" date="2020" name="Nat. Food">
        <title>A phased Vanilla planifolia genome enables genetic improvement of flavour and production.</title>
        <authorList>
            <person name="Hasing T."/>
            <person name="Tang H."/>
            <person name="Brym M."/>
            <person name="Khazi F."/>
            <person name="Huang T."/>
            <person name="Chambers A.H."/>
        </authorList>
    </citation>
    <scope>NUCLEOTIDE SEQUENCE [LARGE SCALE GENOMIC DNA]</scope>
    <source>
        <tissue evidence="2">Leaf</tissue>
    </source>
</reference>
<protein>
    <submittedName>
        <fullName evidence="2">Uncharacterized protein</fullName>
    </submittedName>
</protein>
<feature type="compositionally biased region" description="Polar residues" evidence="1">
    <location>
        <begin position="28"/>
        <end position="39"/>
    </location>
</feature>
<organism evidence="2 3">
    <name type="scientific">Vanilla planifolia</name>
    <name type="common">Vanilla</name>
    <dbReference type="NCBI Taxonomy" id="51239"/>
    <lineage>
        <taxon>Eukaryota</taxon>
        <taxon>Viridiplantae</taxon>
        <taxon>Streptophyta</taxon>
        <taxon>Embryophyta</taxon>
        <taxon>Tracheophyta</taxon>
        <taxon>Spermatophyta</taxon>
        <taxon>Magnoliopsida</taxon>
        <taxon>Liliopsida</taxon>
        <taxon>Asparagales</taxon>
        <taxon>Orchidaceae</taxon>
        <taxon>Vanilloideae</taxon>
        <taxon>Vanilleae</taxon>
        <taxon>Vanilla</taxon>
    </lineage>
</organism>
<evidence type="ECO:0000313" key="3">
    <source>
        <dbReference type="Proteomes" id="UP000636800"/>
    </source>
</evidence>
<proteinExistence type="predicted"/>
<accession>A0A835RS42</accession>
<dbReference type="PANTHER" id="PTHR48167:SF2">
    <property type="entry name" value="EXPRESSED PROTEIN"/>
    <property type="match status" value="1"/>
</dbReference>
<evidence type="ECO:0000313" key="2">
    <source>
        <dbReference type="EMBL" id="KAG0496999.1"/>
    </source>
</evidence>
<comment type="caution">
    <text evidence="2">The sequence shown here is derived from an EMBL/GenBank/DDBJ whole genome shotgun (WGS) entry which is preliminary data.</text>
</comment>
<dbReference type="Proteomes" id="UP000636800">
    <property type="component" value="Chromosome 1"/>
</dbReference>